<keyword evidence="5" id="KW-0812">Transmembrane</keyword>
<dbReference type="Pfam" id="PF13692">
    <property type="entry name" value="Glyco_trans_1_4"/>
    <property type="match status" value="1"/>
</dbReference>
<dbReference type="InterPro" id="IPR026051">
    <property type="entry name" value="ALG1-like"/>
</dbReference>
<accession>A0A7S3NPU5</accession>
<dbReference type="SUPFAM" id="SSF53756">
    <property type="entry name" value="UDP-Glycosyltransferase/glycogen phosphorylase"/>
    <property type="match status" value="1"/>
</dbReference>
<gene>
    <name evidence="9" type="ORF">ALAG00032_LOCUS12222</name>
</gene>
<dbReference type="GO" id="GO:0000030">
    <property type="term" value="F:mannosyltransferase activity"/>
    <property type="evidence" value="ECO:0007669"/>
    <property type="project" value="InterPro"/>
</dbReference>
<evidence type="ECO:0000256" key="2">
    <source>
        <dbReference type="ARBA" id="ARBA00004922"/>
    </source>
</evidence>
<dbReference type="EMBL" id="HBIJ01018561">
    <property type="protein sequence ID" value="CAE0371440.1"/>
    <property type="molecule type" value="Transcribed_RNA"/>
</dbReference>
<keyword evidence="8" id="KW-0472">Membrane</keyword>
<dbReference type="AlphaFoldDB" id="A0A7S3NPU5"/>
<name>A0A7S3NPU5_9STRA</name>
<dbReference type="PANTHER" id="PTHR13036">
    <property type="entry name" value="BETA1,4 MANNOSYLTRANSFERASE"/>
    <property type="match status" value="1"/>
</dbReference>
<keyword evidence="4" id="KW-0808">Transferase</keyword>
<keyword evidence="7" id="KW-1133">Transmembrane helix</keyword>
<evidence type="ECO:0000256" key="3">
    <source>
        <dbReference type="ARBA" id="ARBA00022676"/>
    </source>
</evidence>
<proteinExistence type="predicted"/>
<evidence type="ECO:0000256" key="7">
    <source>
        <dbReference type="ARBA" id="ARBA00022989"/>
    </source>
</evidence>
<comment type="pathway">
    <text evidence="2">Protein modification; protein glycosylation.</text>
</comment>
<evidence type="ECO:0000256" key="6">
    <source>
        <dbReference type="ARBA" id="ARBA00022824"/>
    </source>
</evidence>
<organism evidence="9">
    <name type="scientific">Aureoumbra lagunensis</name>
    <dbReference type="NCBI Taxonomy" id="44058"/>
    <lineage>
        <taxon>Eukaryota</taxon>
        <taxon>Sar</taxon>
        <taxon>Stramenopiles</taxon>
        <taxon>Ochrophyta</taxon>
        <taxon>Pelagophyceae</taxon>
        <taxon>Pelagomonadales</taxon>
        <taxon>Aureoumbra</taxon>
    </lineage>
</organism>
<sequence>MELGVTKEWNAAYKKIGQAIVLVLGDVGRSPRMQYHALSLAEEAGYAVTLVGYSGETCFEAIQNEKKIREKRFQQPKTKSRLFKLVVLIWRLVCILFSLHRVKLVLVQTPPAIPSLFFAWLLAKKNGALLIFDFHNLGYTLLLEAIKNQKKSIKNDQSISLTDSFKFNAYKFIERASARFLNPRNNLCVSECMRLWLATHFQIHATVFRDRPPRFFFTSSKKKNQTLLELRARLPCLQAYRPGTAVIMSSTSWSPDEDFDILLDALVQFQKTKSQICLLIIITGKGPLRSQFESRIQQLDLSPQIHIACAWLESSDYLALLQATHAGLCLHASSSGLDLPMKVLDMFGAQLPVLALDFPALPELITNNHNGLTFHDAHTLANALVYLLADFDGQSSPILARLKQNSRFLPSDDWHAHWRRSVLPLVLS</sequence>
<evidence type="ECO:0000256" key="4">
    <source>
        <dbReference type="ARBA" id="ARBA00022679"/>
    </source>
</evidence>
<keyword evidence="6" id="KW-0256">Endoplasmic reticulum</keyword>
<evidence type="ECO:0000256" key="5">
    <source>
        <dbReference type="ARBA" id="ARBA00022692"/>
    </source>
</evidence>
<keyword evidence="3" id="KW-0328">Glycosyltransferase</keyword>
<protein>
    <recommendedName>
        <fullName evidence="10">Glycosyl transferase family 1 domain-containing protein</fullName>
    </recommendedName>
</protein>
<evidence type="ECO:0000313" key="9">
    <source>
        <dbReference type="EMBL" id="CAE0371440.1"/>
    </source>
</evidence>
<dbReference type="PANTHER" id="PTHR13036:SF0">
    <property type="entry name" value="CHITOBIOSYLDIPHOSPHODOLICHOL BETA-MANNOSYLTRANSFERASE"/>
    <property type="match status" value="1"/>
</dbReference>
<evidence type="ECO:0000256" key="8">
    <source>
        <dbReference type="ARBA" id="ARBA00023136"/>
    </source>
</evidence>
<evidence type="ECO:0008006" key="10">
    <source>
        <dbReference type="Google" id="ProtNLM"/>
    </source>
</evidence>
<comment type="subcellular location">
    <subcellularLocation>
        <location evidence="1">Endoplasmic reticulum membrane</location>
        <topology evidence="1">Single-pass membrane protein</topology>
    </subcellularLocation>
</comment>
<evidence type="ECO:0000256" key="1">
    <source>
        <dbReference type="ARBA" id="ARBA00004389"/>
    </source>
</evidence>
<reference evidence="9" key="1">
    <citation type="submission" date="2021-01" db="EMBL/GenBank/DDBJ databases">
        <authorList>
            <person name="Corre E."/>
            <person name="Pelletier E."/>
            <person name="Niang G."/>
            <person name="Scheremetjew M."/>
            <person name="Finn R."/>
            <person name="Kale V."/>
            <person name="Holt S."/>
            <person name="Cochrane G."/>
            <person name="Meng A."/>
            <person name="Brown T."/>
            <person name="Cohen L."/>
        </authorList>
    </citation>
    <scope>NUCLEOTIDE SEQUENCE</scope>
    <source>
        <strain evidence="9">CCMP1510</strain>
    </source>
</reference>
<dbReference type="Gene3D" id="3.40.50.2000">
    <property type="entry name" value="Glycogen Phosphorylase B"/>
    <property type="match status" value="1"/>
</dbReference>
<dbReference type="GO" id="GO:0005789">
    <property type="term" value="C:endoplasmic reticulum membrane"/>
    <property type="evidence" value="ECO:0007669"/>
    <property type="project" value="UniProtKB-SubCell"/>
</dbReference>